<dbReference type="GO" id="GO:0008236">
    <property type="term" value="F:serine-type peptidase activity"/>
    <property type="evidence" value="ECO:0007669"/>
    <property type="project" value="InterPro"/>
</dbReference>
<dbReference type="Gene3D" id="3.40.50.1820">
    <property type="entry name" value="alpha/beta hydrolase"/>
    <property type="match status" value="1"/>
</dbReference>
<evidence type="ECO:0000259" key="1">
    <source>
        <dbReference type="Pfam" id="PF00326"/>
    </source>
</evidence>
<dbReference type="AlphaFoldDB" id="A0A4R3KZ19"/>
<dbReference type="RefSeq" id="WP_158279955.1">
    <property type="nucleotide sequence ID" value="NZ_CP068564.1"/>
</dbReference>
<dbReference type="Pfam" id="PF00326">
    <property type="entry name" value="Peptidase_S9"/>
    <property type="match status" value="1"/>
</dbReference>
<organism evidence="2 3">
    <name type="scientific">Keratinibaculum paraultunense</name>
    <dbReference type="NCBI Taxonomy" id="1278232"/>
    <lineage>
        <taxon>Bacteria</taxon>
        <taxon>Bacillati</taxon>
        <taxon>Bacillota</taxon>
        <taxon>Tissierellia</taxon>
        <taxon>Tissierellales</taxon>
        <taxon>Tepidimicrobiaceae</taxon>
        <taxon>Keratinibaculum</taxon>
    </lineage>
</organism>
<dbReference type="EMBL" id="SMAE01000001">
    <property type="protein sequence ID" value="TCS91536.1"/>
    <property type="molecule type" value="Genomic_DNA"/>
</dbReference>
<name>A0A4R3KZ19_9FIRM</name>
<dbReference type="PANTHER" id="PTHR47381:SF3">
    <property type="entry name" value="ALPHA_BETA-HYDROLASES SUPERFAMILY PROTEIN"/>
    <property type="match status" value="1"/>
</dbReference>
<dbReference type="OrthoDB" id="31158at2"/>
<dbReference type="PANTHER" id="PTHR47381">
    <property type="entry name" value="ALPHA/BETA-HYDROLASES SUPERFAMILY PROTEIN"/>
    <property type="match status" value="1"/>
</dbReference>
<evidence type="ECO:0000313" key="3">
    <source>
        <dbReference type="Proteomes" id="UP000294567"/>
    </source>
</evidence>
<dbReference type="InterPro" id="IPR029058">
    <property type="entry name" value="AB_hydrolase_fold"/>
</dbReference>
<comment type="caution">
    <text evidence="2">The sequence shown here is derived from an EMBL/GenBank/DDBJ whole genome shotgun (WGS) entry which is preliminary data.</text>
</comment>
<evidence type="ECO:0000313" key="2">
    <source>
        <dbReference type="EMBL" id="TCS91536.1"/>
    </source>
</evidence>
<proteinExistence type="predicted"/>
<dbReference type="SUPFAM" id="SSF53474">
    <property type="entry name" value="alpha/beta-Hydrolases"/>
    <property type="match status" value="1"/>
</dbReference>
<gene>
    <name evidence="2" type="ORF">EDD65_10136</name>
</gene>
<accession>A0A4R3KZ19</accession>
<feature type="domain" description="Peptidase S9 prolyl oligopeptidase catalytic" evidence="1">
    <location>
        <begin position="105"/>
        <end position="246"/>
    </location>
</feature>
<reference evidence="2 3" key="1">
    <citation type="submission" date="2019-03" db="EMBL/GenBank/DDBJ databases">
        <title>Genomic Encyclopedia of Type Strains, Phase IV (KMG-IV): sequencing the most valuable type-strain genomes for metagenomic binning, comparative biology and taxonomic classification.</title>
        <authorList>
            <person name="Goeker M."/>
        </authorList>
    </citation>
    <scope>NUCLEOTIDE SEQUENCE [LARGE SCALE GENOMIC DNA]</scope>
    <source>
        <strain evidence="2 3">DSM 26752</strain>
    </source>
</reference>
<sequence length="257" mass="29686">MTNYLKSNYILEKHIYIGNIPAILFRSKENKELIPTIIFYHGWSSDKETQRMRGFILSSVGYQVIIPDAIYHGERNALDNYDLEDAAEYFWDTIFTNIEESSIIMDELVSKYDADPNRIGVMGNSMGGFTAAGVFAHNPDIKALVVLNGSCAWEISNKIFKKSFEIKTTEEQKPVEEKIIKMDPINNLESLVNRPILLLHGDSDTVVSVEGQTVFYNKIRSMYEDKEKIKFIQYPDLNHFVTTNMMEESVAWFYKYL</sequence>
<keyword evidence="3" id="KW-1185">Reference proteome</keyword>
<dbReference type="GO" id="GO:0006508">
    <property type="term" value="P:proteolysis"/>
    <property type="evidence" value="ECO:0007669"/>
    <property type="project" value="InterPro"/>
</dbReference>
<protein>
    <recommendedName>
        <fullName evidence="1">Peptidase S9 prolyl oligopeptidase catalytic domain-containing protein</fullName>
    </recommendedName>
</protein>
<dbReference type="Proteomes" id="UP000294567">
    <property type="component" value="Unassembled WGS sequence"/>
</dbReference>
<dbReference type="InterPro" id="IPR001375">
    <property type="entry name" value="Peptidase_S9_cat"/>
</dbReference>